<comment type="caution">
    <text evidence="2">The sequence shown here is derived from an EMBL/GenBank/DDBJ whole genome shotgun (WGS) entry which is preliminary data.</text>
</comment>
<accession>A0AAE3EJX0</accession>
<keyword evidence="1" id="KW-0732">Signal</keyword>
<protein>
    <submittedName>
        <fullName evidence="2">Uncharacterized protein</fullName>
    </submittedName>
</protein>
<dbReference type="Proteomes" id="UP001198163">
    <property type="component" value="Unassembled WGS sequence"/>
</dbReference>
<dbReference type="EMBL" id="JAINWA010000003">
    <property type="protein sequence ID" value="MCD1655128.1"/>
    <property type="molecule type" value="Genomic_DNA"/>
</dbReference>
<dbReference type="AlphaFoldDB" id="A0AAE3EJX0"/>
<feature type="chain" id="PRO_5042045608" evidence="1">
    <location>
        <begin position="22"/>
        <end position="219"/>
    </location>
</feature>
<evidence type="ECO:0000313" key="2">
    <source>
        <dbReference type="EMBL" id="MCD1655128.1"/>
    </source>
</evidence>
<evidence type="ECO:0000313" key="3">
    <source>
        <dbReference type="Proteomes" id="UP001198163"/>
    </source>
</evidence>
<keyword evidence="3" id="KW-1185">Reference proteome</keyword>
<organism evidence="2 3">
    <name type="scientific">Teretinema zuelzerae</name>
    <dbReference type="NCBI Taxonomy" id="156"/>
    <lineage>
        <taxon>Bacteria</taxon>
        <taxon>Pseudomonadati</taxon>
        <taxon>Spirochaetota</taxon>
        <taxon>Spirochaetia</taxon>
        <taxon>Spirochaetales</taxon>
        <taxon>Treponemataceae</taxon>
        <taxon>Teretinema</taxon>
    </lineage>
</organism>
<evidence type="ECO:0000256" key="1">
    <source>
        <dbReference type="SAM" id="SignalP"/>
    </source>
</evidence>
<sequence length="219" mass="23276">MSRFAAVLAVLALVAVPAATAQNASVDARMNILAADAGNFFNWTLGSQKVADKFDAASGASIAGSTAGFDKVRYDDAATKKAAIPVGLRGLLLFPVYDFAGFTHDDLKVTENGKALTVRYVHRGTAYELTTDAKGRFNLLTGAKFAKGLADNVGGEFVLKPEFVKEGGDAKNMSDLDWSKIALVADAKDPAASRWYEGDLAFAYKKGVLTIKGKLTEKK</sequence>
<proteinExistence type="predicted"/>
<gene>
    <name evidence="2" type="ORF">K7J14_10500</name>
</gene>
<feature type="signal peptide" evidence="1">
    <location>
        <begin position="1"/>
        <end position="21"/>
    </location>
</feature>
<reference evidence="2" key="1">
    <citation type="submission" date="2021-08" db="EMBL/GenBank/DDBJ databases">
        <title>Comparative analyses of Brucepasteria parasyntrophica and Teretinema zuelzerae.</title>
        <authorList>
            <person name="Song Y."/>
            <person name="Brune A."/>
        </authorList>
    </citation>
    <scope>NUCLEOTIDE SEQUENCE</scope>
    <source>
        <strain evidence="2">DSM 1903</strain>
    </source>
</reference>
<name>A0AAE3EJX0_9SPIR</name>